<sequence length="72" mass="8284">MVPEETKSGVKPKSGGVLCLRPRRKNYSRRLCARSVKFSLPFVSLRAKKKTLYTQMWNTDFISERISAHSLP</sequence>
<evidence type="ECO:0000313" key="2">
    <source>
        <dbReference type="Proteomes" id="UP000053097"/>
    </source>
</evidence>
<accession>A0A026W4L7</accession>
<dbReference type="Proteomes" id="UP000053097">
    <property type="component" value="Unassembled WGS sequence"/>
</dbReference>
<dbReference type="AlphaFoldDB" id="A0A026W4L7"/>
<evidence type="ECO:0000313" key="1">
    <source>
        <dbReference type="EMBL" id="EZA50968.1"/>
    </source>
</evidence>
<keyword evidence="2" id="KW-1185">Reference proteome</keyword>
<protein>
    <submittedName>
        <fullName evidence="1">Uncharacterized protein</fullName>
    </submittedName>
</protein>
<gene>
    <name evidence="1" type="ORF">X777_10596</name>
</gene>
<name>A0A026W4L7_OOCBI</name>
<dbReference type="EMBL" id="KK107429">
    <property type="protein sequence ID" value="EZA50968.1"/>
    <property type="molecule type" value="Genomic_DNA"/>
</dbReference>
<reference evidence="1 2" key="1">
    <citation type="journal article" date="2014" name="Curr. Biol.">
        <title>The genome of the clonal raider ant Cerapachys biroi.</title>
        <authorList>
            <person name="Oxley P.R."/>
            <person name="Ji L."/>
            <person name="Fetter-Pruneda I."/>
            <person name="McKenzie S.K."/>
            <person name="Li C."/>
            <person name="Hu H."/>
            <person name="Zhang G."/>
            <person name="Kronauer D.J."/>
        </authorList>
    </citation>
    <scope>NUCLEOTIDE SEQUENCE [LARGE SCALE GENOMIC DNA]</scope>
</reference>
<organism evidence="1 2">
    <name type="scientific">Ooceraea biroi</name>
    <name type="common">Clonal raider ant</name>
    <name type="synonym">Cerapachys biroi</name>
    <dbReference type="NCBI Taxonomy" id="2015173"/>
    <lineage>
        <taxon>Eukaryota</taxon>
        <taxon>Metazoa</taxon>
        <taxon>Ecdysozoa</taxon>
        <taxon>Arthropoda</taxon>
        <taxon>Hexapoda</taxon>
        <taxon>Insecta</taxon>
        <taxon>Pterygota</taxon>
        <taxon>Neoptera</taxon>
        <taxon>Endopterygota</taxon>
        <taxon>Hymenoptera</taxon>
        <taxon>Apocrita</taxon>
        <taxon>Aculeata</taxon>
        <taxon>Formicoidea</taxon>
        <taxon>Formicidae</taxon>
        <taxon>Dorylinae</taxon>
        <taxon>Ooceraea</taxon>
    </lineage>
</organism>
<proteinExistence type="predicted"/>